<dbReference type="VEuPathDB" id="MicrosporidiaDB:A0H76_2609"/>
<evidence type="ECO:0000256" key="1">
    <source>
        <dbReference type="SAM" id="MobiDB-lite"/>
    </source>
</evidence>
<keyword evidence="3" id="KW-1185">Reference proteome</keyword>
<sequence length="281" mass="31686">MDIIIIINYISKLVSSVLLDNPKELLEHIKGQVKYVEDEFTGCSNENKTSIINFNIHVEREIAQALVSIAKFNNNISNEFFTSRGKDAEIEAIESYFSTIFDELNNDLIGFKVQVNHIINKNSTKEMTSNGAIDQSCEVLDAAQTRTEFAHKKNIEKNNKEVGINLYLFHCIYRSPSQKNSFVIEKEKCGRTIGILWDGAKRTSNYIKSAVIEAITGLPNAYETGKLRTLSKYKLCNFVEDCIYSTPSVFGHEIPQIVSLQRTKSNKSEDSSLESSSSDSK</sequence>
<proteinExistence type="predicted"/>
<dbReference type="OrthoDB" id="2187049at2759"/>
<evidence type="ECO:0000313" key="2">
    <source>
        <dbReference type="EMBL" id="ORD97919.1"/>
    </source>
</evidence>
<feature type="region of interest" description="Disordered" evidence="1">
    <location>
        <begin position="261"/>
        <end position="281"/>
    </location>
</feature>
<dbReference type="Proteomes" id="UP000192356">
    <property type="component" value="Unassembled WGS sequence"/>
</dbReference>
<gene>
    <name evidence="2" type="primary">SWP7</name>
    <name evidence="2" type="ORF">HERIO_247</name>
</gene>
<dbReference type="VEuPathDB" id="MicrosporidiaDB:HERIO_247"/>
<name>A0A1X0QDN3_9MICR</name>
<reference evidence="2 3" key="1">
    <citation type="journal article" date="2017" name="Environ. Microbiol.">
        <title>Decay of the glycolytic pathway and adaptation to intranuclear parasitism within Enterocytozoonidae microsporidia.</title>
        <authorList>
            <person name="Wiredu Boakye D."/>
            <person name="Jaroenlak P."/>
            <person name="Prachumwat A."/>
            <person name="Williams T.A."/>
            <person name="Bateman K.S."/>
            <person name="Itsathitphaisarn O."/>
            <person name="Sritunyalucksana K."/>
            <person name="Paszkiewicz K.H."/>
            <person name="Moore K.A."/>
            <person name="Stentiford G.D."/>
            <person name="Williams B.A."/>
        </authorList>
    </citation>
    <scope>NUCLEOTIDE SEQUENCE [LARGE SCALE GENOMIC DNA]</scope>
    <source>
        <strain evidence="2 3">GB1</strain>
    </source>
</reference>
<organism evidence="2 3">
    <name type="scientific">Hepatospora eriocheir</name>
    <dbReference type="NCBI Taxonomy" id="1081669"/>
    <lineage>
        <taxon>Eukaryota</taxon>
        <taxon>Fungi</taxon>
        <taxon>Fungi incertae sedis</taxon>
        <taxon>Microsporidia</taxon>
        <taxon>Hepatosporidae</taxon>
        <taxon>Hepatospora</taxon>
    </lineage>
</organism>
<comment type="caution">
    <text evidence="2">The sequence shown here is derived from an EMBL/GenBank/DDBJ whole genome shotgun (WGS) entry which is preliminary data.</text>
</comment>
<evidence type="ECO:0000313" key="3">
    <source>
        <dbReference type="Proteomes" id="UP000192356"/>
    </source>
</evidence>
<dbReference type="EMBL" id="LVKB01000006">
    <property type="protein sequence ID" value="ORD97919.1"/>
    <property type="molecule type" value="Genomic_DNA"/>
</dbReference>
<dbReference type="AlphaFoldDB" id="A0A1X0QDN3"/>
<protein>
    <submittedName>
        <fullName evidence="2">SWP7</fullName>
    </submittedName>
</protein>
<accession>A0A1X0QDN3</accession>